<dbReference type="InterPro" id="IPR003849">
    <property type="entry name" value="Preprotein_translocase_YajC"/>
</dbReference>
<evidence type="ECO:0000256" key="5">
    <source>
        <dbReference type="ARBA" id="ARBA00022692"/>
    </source>
</evidence>
<keyword evidence="3" id="KW-0813">Transport</keyword>
<keyword evidence="6" id="KW-0653">Protein transport</keyword>
<comment type="similarity">
    <text evidence="2">Belongs to the YajC family.</text>
</comment>
<comment type="subcellular location">
    <subcellularLocation>
        <location evidence="1">Cell membrane</location>
        <topology evidence="1">Single-pass membrane protein</topology>
    </subcellularLocation>
</comment>
<dbReference type="GO" id="GO:0015031">
    <property type="term" value="P:protein transport"/>
    <property type="evidence" value="ECO:0007669"/>
    <property type="project" value="UniProtKB-KW"/>
</dbReference>
<evidence type="ECO:0000313" key="11">
    <source>
        <dbReference type="EMBL" id="BAZ97782.1"/>
    </source>
</evidence>
<dbReference type="PANTHER" id="PTHR33909">
    <property type="entry name" value="SEC TRANSLOCON ACCESSORY COMPLEX SUBUNIT YAJC"/>
    <property type="match status" value="1"/>
</dbReference>
<evidence type="ECO:0000256" key="7">
    <source>
        <dbReference type="ARBA" id="ARBA00022989"/>
    </source>
</evidence>
<evidence type="ECO:0000256" key="4">
    <source>
        <dbReference type="ARBA" id="ARBA00022475"/>
    </source>
</evidence>
<accession>A0A0V8M2I5</accession>
<dbReference type="Proteomes" id="UP000218257">
    <property type="component" value="Chromosome"/>
</dbReference>
<dbReference type="GeneID" id="3229347"/>
<feature type="transmembrane region" description="Helical" evidence="10">
    <location>
        <begin position="6"/>
        <end position="24"/>
    </location>
</feature>
<evidence type="ECO:0000256" key="1">
    <source>
        <dbReference type="ARBA" id="ARBA00004162"/>
    </source>
</evidence>
<dbReference type="EMBL" id="CP141531">
    <property type="protein sequence ID" value="WRO07051.1"/>
    <property type="molecule type" value="Genomic_DNA"/>
</dbReference>
<dbReference type="SMART" id="SM01323">
    <property type="entry name" value="YajC"/>
    <property type="match status" value="1"/>
</dbReference>
<dbReference type="Proteomes" id="UP000053577">
    <property type="component" value="Unassembled WGS sequence"/>
</dbReference>
<evidence type="ECO:0000313" key="14">
    <source>
        <dbReference type="Proteomes" id="UP000053577"/>
    </source>
</evidence>
<dbReference type="GO" id="GO:0005886">
    <property type="term" value="C:plasma membrane"/>
    <property type="evidence" value="ECO:0007669"/>
    <property type="project" value="UniProtKB-SubCell"/>
</dbReference>
<keyword evidence="8" id="KW-0811">Translocation</keyword>
<evidence type="ECO:0000256" key="8">
    <source>
        <dbReference type="ARBA" id="ARBA00023010"/>
    </source>
</evidence>
<dbReference type="AlphaFoldDB" id="A0A0V8M2I5"/>
<sequence length="92" mass="10199">MDQQTIMMFVLLALFFGMFYFLIIRPQRQRQKDHATLMSSLVKGDGVITIGGIHGVIESVAEDSVVIKVESGTLLKVSRGAIGYKKAPEDKK</sequence>
<dbReference type="Pfam" id="PF02699">
    <property type="entry name" value="YajC"/>
    <property type="match status" value="1"/>
</dbReference>
<reference evidence="11 15" key="2">
    <citation type="journal article" date="2017" name="Sci. Rep.">
        <title>Isolation and genomic characterization of a Dehalococcoides strain suggests genomic rearrangement during culture.</title>
        <authorList>
            <person name="Yohda M."/>
            <person name="Ikegami K."/>
            <person name="Aita Y."/>
            <person name="Kitajima M."/>
            <person name="Takechi A."/>
            <person name="Iwamoto M."/>
            <person name="Fukuda T."/>
            <person name="Tamura N."/>
            <person name="Shibasaki J."/>
            <person name="Koike S."/>
            <person name="Komatsu D."/>
            <person name="Miyagi S."/>
            <person name="Nishimura M."/>
            <person name="Uchino Y."/>
            <person name="Shiroma A."/>
            <person name="Shimoji M."/>
            <person name="Tamotsu H."/>
            <person name="Ashimine N."/>
            <person name="Shinzato M."/>
            <person name="Ohki S."/>
            <person name="Nakano K."/>
            <person name="Teruya K."/>
            <person name="Satou K."/>
            <person name="Hirano T."/>
            <person name="Yagi O."/>
        </authorList>
    </citation>
    <scope>NUCLEOTIDE SEQUENCE [LARGE SCALE GENOMIC DNA]</scope>
    <source>
        <strain evidence="11 15">UCH-ATV1</strain>
    </source>
</reference>
<evidence type="ECO:0000313" key="12">
    <source>
        <dbReference type="EMBL" id="KSV17972.1"/>
    </source>
</evidence>
<gene>
    <name evidence="13" type="primary">yajC</name>
    <name evidence="12" type="ORF">DA01_04840</name>
    <name evidence="11" type="ORF">DEHALATV1_1154</name>
    <name evidence="13" type="ORF">VLL09_06585</name>
</gene>
<reference evidence="13" key="3">
    <citation type="submission" date="2023-12" db="EMBL/GenBank/DDBJ databases">
        <title>Isolation of organohalide respiring bacteria Dehalococcoides mccartyi strain GPTCE1 in groundwater collected near a chemical plant in Suzhou, China.</title>
        <authorList>
            <person name="Liu G."/>
        </authorList>
    </citation>
    <scope>NUCLEOTIDE SEQUENCE</scope>
    <source>
        <strain evidence="13">GPTCE1</strain>
    </source>
</reference>
<proteinExistence type="inferred from homology"/>
<protein>
    <submittedName>
        <fullName evidence="12">Preprotein translocase subunit YajC</fullName>
    </submittedName>
</protein>
<evidence type="ECO:0000256" key="9">
    <source>
        <dbReference type="ARBA" id="ARBA00023136"/>
    </source>
</evidence>
<evidence type="ECO:0000256" key="6">
    <source>
        <dbReference type="ARBA" id="ARBA00022927"/>
    </source>
</evidence>
<dbReference type="EMBL" id="AP017649">
    <property type="protein sequence ID" value="BAZ97782.1"/>
    <property type="molecule type" value="Genomic_DNA"/>
</dbReference>
<keyword evidence="7 10" id="KW-1133">Transmembrane helix</keyword>
<dbReference type="PRINTS" id="PR01853">
    <property type="entry name" value="YAJCTRNLCASE"/>
</dbReference>
<dbReference type="PANTHER" id="PTHR33909:SF1">
    <property type="entry name" value="SEC TRANSLOCON ACCESSORY COMPLEX SUBUNIT YAJC"/>
    <property type="match status" value="1"/>
</dbReference>
<dbReference type="EMBL" id="JGYD01000018">
    <property type="protein sequence ID" value="KSV17972.1"/>
    <property type="molecule type" value="Genomic_DNA"/>
</dbReference>
<dbReference type="OrthoDB" id="9811406at2"/>
<evidence type="ECO:0000256" key="2">
    <source>
        <dbReference type="ARBA" id="ARBA00006742"/>
    </source>
</evidence>
<dbReference type="PATRIC" id="fig|61435.5.peg.952"/>
<evidence type="ECO:0000313" key="13">
    <source>
        <dbReference type="EMBL" id="WRO07051.1"/>
    </source>
</evidence>
<keyword evidence="4" id="KW-1003">Cell membrane</keyword>
<organism evidence="12 14">
    <name type="scientific">Dehalococcoides mccartyi</name>
    <dbReference type="NCBI Taxonomy" id="61435"/>
    <lineage>
        <taxon>Bacteria</taxon>
        <taxon>Bacillati</taxon>
        <taxon>Chloroflexota</taxon>
        <taxon>Dehalococcoidia</taxon>
        <taxon>Dehalococcoidales</taxon>
        <taxon>Dehalococcoidaceae</taxon>
        <taxon>Dehalococcoides</taxon>
    </lineage>
</organism>
<name>A0A0V8M2I5_9CHLR</name>
<keyword evidence="9 10" id="KW-0472">Membrane</keyword>
<evidence type="ECO:0000313" key="15">
    <source>
        <dbReference type="Proteomes" id="UP000218257"/>
    </source>
</evidence>
<evidence type="ECO:0000256" key="10">
    <source>
        <dbReference type="SAM" id="Phobius"/>
    </source>
</evidence>
<dbReference type="RefSeq" id="WP_010937071.1">
    <property type="nucleotide sequence ID" value="NZ_AP017649.1"/>
</dbReference>
<evidence type="ECO:0000256" key="3">
    <source>
        <dbReference type="ARBA" id="ARBA00022448"/>
    </source>
</evidence>
<dbReference type="NCBIfam" id="TIGR00739">
    <property type="entry name" value="yajC"/>
    <property type="match status" value="1"/>
</dbReference>
<reference evidence="12 14" key="1">
    <citation type="journal article" date="2015" name="Sci. Rep.">
        <title>A comparative genomics and reductive dehalogenase gene transcription study of two chloroethene-respiring bacteria, Dehalococcoides mccartyi strains MB and 11a.</title>
        <authorList>
            <person name="Low A."/>
            <person name="Shen Z."/>
            <person name="Cheng D."/>
            <person name="Rogers M.J."/>
            <person name="Lee P.K."/>
            <person name="He J."/>
        </authorList>
    </citation>
    <scope>NUCLEOTIDE SEQUENCE [LARGE SCALE GENOMIC DNA]</scope>
    <source>
        <strain evidence="12 14">MB</strain>
    </source>
</reference>
<keyword evidence="5 10" id="KW-0812">Transmembrane</keyword>
<dbReference type="eggNOG" id="COG1862">
    <property type="taxonomic scope" value="Bacteria"/>
</dbReference>
<dbReference type="Proteomes" id="UP001327986">
    <property type="component" value="Chromosome"/>
</dbReference>